<dbReference type="Gene3D" id="1.10.10.10">
    <property type="entry name" value="Winged helix-like DNA-binding domain superfamily/Winged helix DNA-binding domain"/>
    <property type="match status" value="1"/>
</dbReference>
<dbReference type="EMBL" id="UGRI01000001">
    <property type="protein sequence ID" value="SUA20047.1"/>
    <property type="molecule type" value="Genomic_DNA"/>
</dbReference>
<gene>
    <name evidence="2" type="ORF">NCTC11421_00125</name>
</gene>
<dbReference type="AlphaFoldDB" id="A0A378VSR5"/>
<evidence type="ECO:0000259" key="1">
    <source>
        <dbReference type="Pfam" id="PF21906"/>
    </source>
</evidence>
<feature type="domain" description="NrtR DNA-binding winged helix" evidence="1">
    <location>
        <begin position="52"/>
        <end position="102"/>
    </location>
</feature>
<organism evidence="2">
    <name type="scientific">Neisseria gonorrhoeae</name>
    <dbReference type="NCBI Taxonomy" id="485"/>
    <lineage>
        <taxon>Bacteria</taxon>
        <taxon>Pseudomonadati</taxon>
        <taxon>Pseudomonadota</taxon>
        <taxon>Betaproteobacteria</taxon>
        <taxon>Neisseriales</taxon>
        <taxon>Neisseriaceae</taxon>
        <taxon>Neisseria</taxon>
    </lineage>
</organism>
<dbReference type="SUPFAM" id="SSF46785">
    <property type="entry name" value="Winged helix' DNA-binding domain"/>
    <property type="match status" value="1"/>
</dbReference>
<protein>
    <submittedName>
        <fullName evidence="2">Cytoplasmic membrane protein</fullName>
    </submittedName>
</protein>
<dbReference type="InterPro" id="IPR036388">
    <property type="entry name" value="WH-like_DNA-bd_sf"/>
</dbReference>
<dbReference type="InterPro" id="IPR054105">
    <property type="entry name" value="WHD_NrtR"/>
</dbReference>
<accession>A0A378VSR5</accession>
<name>A0A378VSR5_NEIGO</name>
<evidence type="ECO:0000313" key="2">
    <source>
        <dbReference type="EMBL" id="SUA20047.1"/>
    </source>
</evidence>
<proteinExistence type="predicted"/>
<dbReference type="Pfam" id="PF21906">
    <property type="entry name" value="WHD_NrtR"/>
    <property type="match status" value="1"/>
</dbReference>
<sequence>MLYESGLIAEAAEPQANFDFALTGQTMRHDHRRVLATALSRLRAKIKYRPVIFELMPPEFTLLQLQNSVEAISGRLLHKQNFRRQIQQQTSSSRRIQAYRAAKAVPRSFAASATTSCPTG</sequence>
<reference evidence="2" key="1">
    <citation type="submission" date="2018-06" db="EMBL/GenBank/DDBJ databases">
        <authorList>
            <consortium name="Pathogen Informatics"/>
            <person name="Doyle S."/>
        </authorList>
    </citation>
    <scope>NUCLEOTIDE SEQUENCE [LARGE SCALE GENOMIC DNA]</scope>
    <source>
        <strain evidence="2">NCTC11421</strain>
    </source>
</reference>
<dbReference type="InterPro" id="IPR036390">
    <property type="entry name" value="WH_DNA-bd_sf"/>
</dbReference>